<dbReference type="NCBIfam" id="NF003366">
    <property type="entry name" value="PRK04439.1-5"/>
    <property type="match status" value="1"/>
</dbReference>
<gene>
    <name evidence="1" type="ORF">NAS2_1432</name>
</gene>
<sequence length="397" mass="44150">MISRAHGISVSSRPIEMVERKGKGHPDTICDRAAEEASISLSKYYLDKYGRIFHHNLDKCVLIGGQARARFGGGEVLEPMYLMIVGRATTKVDKGGSTDVVPIGSIILSATKSWLRKEFRFLDVDSHVVVDYRVKPGSVDLVHVFDSSSGVPLANDTSLGVAFAPYTETERLVMETERLLNSPDFKARRPEVGEDVKVMGLRENGSIHLTVAAAMVSKLINDRDQYASVVKDATEEILRMADRITHDDVEVNFNAADDYKRDRYYLTVTGLSAENGDDGQVGRGNRVGGLITPMRPMSLEAAAGKNPINHVGKIYNIAAQEIVNRLTSEVSGVDEAYCYMLSKIGHPIDEPQAVQVEYYGDASEDRVRSYTTSLIEEELSRLPRIWEDILQRKYELF</sequence>
<dbReference type="Gene3D" id="3.30.300.280">
    <property type="entry name" value="S-adenosylmethionine synthetase, C-terminal domain"/>
    <property type="match status" value="1"/>
</dbReference>
<evidence type="ECO:0000313" key="1">
    <source>
        <dbReference type="EMBL" id="BBE42819.1"/>
    </source>
</evidence>
<name>A0A4P2VDY6_9ARCH</name>
<proteinExistence type="predicted"/>
<reference evidence="1 2" key="1">
    <citation type="journal article" date="2019" name="ISME J.">
        <title>Isolation and characterization of a thermophilic sulfur- and iron-reducing thaumarchaeote from a terrestrial acidic hot spring.</title>
        <authorList>
            <person name="Kato S."/>
            <person name="Itoh T."/>
            <person name="Yuki M."/>
            <person name="Nagamori M."/>
            <person name="Ohnishi M."/>
            <person name="Uematsu K."/>
            <person name="Suzuki K."/>
            <person name="Takashina T."/>
            <person name="Ohkuma M."/>
        </authorList>
    </citation>
    <scope>NUCLEOTIDE SEQUENCE [LARGE SCALE GENOMIC DNA]</scope>
    <source>
        <strain evidence="1 2">NAS-02</strain>
    </source>
</reference>
<keyword evidence="1" id="KW-0808">Transferase</keyword>
<dbReference type="EC" id="2.5.1.6" evidence="1"/>
<accession>A0A4P2VDY6</accession>
<dbReference type="InterPro" id="IPR027790">
    <property type="entry name" value="AdoMet_synthase_2_family"/>
</dbReference>
<organism evidence="1 2">
    <name type="scientific">Conexivisphaera calida</name>
    <dbReference type="NCBI Taxonomy" id="1874277"/>
    <lineage>
        <taxon>Archaea</taxon>
        <taxon>Nitrososphaerota</taxon>
        <taxon>Conexivisphaeria</taxon>
        <taxon>Conexivisphaerales</taxon>
        <taxon>Conexivisphaeraceae</taxon>
        <taxon>Conexivisphaera</taxon>
    </lineage>
</organism>
<dbReference type="GO" id="GO:0004478">
    <property type="term" value="F:methionine adenosyltransferase activity"/>
    <property type="evidence" value="ECO:0007669"/>
    <property type="project" value="UniProtKB-EC"/>
</dbReference>
<dbReference type="Gene3D" id="3.30.300.340">
    <property type="entry name" value="S-adenosylmethionine synthetase, N-terminal domain"/>
    <property type="match status" value="1"/>
</dbReference>
<keyword evidence="2" id="KW-1185">Reference proteome</keyword>
<dbReference type="PANTHER" id="PTHR36697:SF1">
    <property type="entry name" value="S-ADENOSYLMETHIONINE SYNTHASE"/>
    <property type="match status" value="1"/>
</dbReference>
<dbReference type="InterPro" id="IPR042543">
    <property type="entry name" value="AdoMet_synthase_2"/>
</dbReference>
<dbReference type="Pfam" id="PF01941">
    <property type="entry name" value="AdoMet_Synthase"/>
    <property type="match status" value="1"/>
</dbReference>
<protein>
    <submittedName>
        <fullName evidence="1">Archaeal S-adenosylmethionine synthetase</fullName>
        <ecNumber evidence="1">2.5.1.6</ecNumber>
    </submittedName>
</protein>
<dbReference type="PANTHER" id="PTHR36697">
    <property type="entry name" value="S-ADENOSYLMETHIONINE SYNTHASE"/>
    <property type="match status" value="1"/>
</dbReference>
<dbReference type="AlphaFoldDB" id="A0A4P2VDY6"/>
<dbReference type="InterPro" id="IPR042544">
    <property type="entry name" value="AdoMet_synthase_3"/>
</dbReference>
<dbReference type="KEGG" id="ccai:NAS2_1432"/>
<dbReference type="Gene3D" id="3.30.300.10">
    <property type="match status" value="1"/>
</dbReference>
<evidence type="ECO:0000313" key="2">
    <source>
        <dbReference type="Proteomes" id="UP000509448"/>
    </source>
</evidence>
<dbReference type="Proteomes" id="UP000509448">
    <property type="component" value="Chromosome"/>
</dbReference>
<dbReference type="EMBL" id="AP018732">
    <property type="protein sequence ID" value="BBE42819.1"/>
    <property type="molecule type" value="Genomic_DNA"/>
</dbReference>
<dbReference type="OrthoDB" id="204488at2157"/>